<evidence type="ECO:0000256" key="9">
    <source>
        <dbReference type="ARBA" id="ARBA00023136"/>
    </source>
</evidence>
<dbReference type="InterPro" id="IPR034294">
    <property type="entry name" value="Aquaporin_transptr"/>
</dbReference>
<feature type="region of interest" description="Disordered" evidence="11">
    <location>
        <begin position="272"/>
        <end position="311"/>
    </location>
</feature>
<dbReference type="InterPro" id="IPR000425">
    <property type="entry name" value="MIP"/>
</dbReference>
<evidence type="ECO:0000256" key="1">
    <source>
        <dbReference type="ARBA" id="ARBA00004141"/>
    </source>
</evidence>
<evidence type="ECO:0000256" key="11">
    <source>
        <dbReference type="SAM" id="MobiDB-lite"/>
    </source>
</evidence>
<dbReference type="SUPFAM" id="SSF81338">
    <property type="entry name" value="Aquaporin-like"/>
    <property type="match status" value="1"/>
</dbReference>
<dbReference type="GO" id="GO:0046872">
    <property type="term" value="F:metal ion binding"/>
    <property type="evidence" value="ECO:0007669"/>
    <property type="project" value="UniProtKB-KW"/>
</dbReference>
<name>A0A2S6CNN0_9PEZI</name>
<keyword evidence="15" id="KW-1185">Reference proteome</keyword>
<evidence type="ECO:0000256" key="7">
    <source>
        <dbReference type="ARBA" id="ARBA00022833"/>
    </source>
</evidence>
<dbReference type="InterPro" id="IPR023271">
    <property type="entry name" value="Aquaporin-like"/>
</dbReference>
<feature type="transmembrane region" description="Helical" evidence="12">
    <location>
        <begin position="165"/>
        <end position="184"/>
    </location>
</feature>
<dbReference type="Gene3D" id="3.90.1590.10">
    <property type="entry name" value="glutathione-dependent formaldehyde- activating enzyme (gfa)"/>
    <property type="match status" value="1"/>
</dbReference>
<dbReference type="PRINTS" id="PR00783">
    <property type="entry name" value="MINTRINSICP"/>
</dbReference>
<keyword evidence="4 12" id="KW-0812">Transmembrane</keyword>
<comment type="catalytic activity">
    <reaction evidence="10">
        <text>H2O(in) = H2O(out)</text>
        <dbReference type="Rhea" id="RHEA:29667"/>
        <dbReference type="ChEBI" id="CHEBI:15377"/>
    </reaction>
</comment>
<feature type="transmembrane region" description="Helical" evidence="12">
    <location>
        <begin position="28"/>
        <end position="48"/>
    </location>
</feature>
<dbReference type="EMBL" id="PNEN01000070">
    <property type="protein sequence ID" value="PPJ61280.1"/>
    <property type="molecule type" value="Genomic_DNA"/>
</dbReference>
<evidence type="ECO:0000313" key="15">
    <source>
        <dbReference type="Proteomes" id="UP000237631"/>
    </source>
</evidence>
<keyword evidence="9 12" id="KW-0472">Membrane</keyword>
<evidence type="ECO:0000256" key="6">
    <source>
        <dbReference type="ARBA" id="ARBA00022737"/>
    </source>
</evidence>
<keyword evidence="6" id="KW-0677">Repeat</keyword>
<evidence type="ECO:0000259" key="13">
    <source>
        <dbReference type="PROSITE" id="PS51891"/>
    </source>
</evidence>
<dbReference type="Proteomes" id="UP000237631">
    <property type="component" value="Unassembled WGS sequence"/>
</dbReference>
<evidence type="ECO:0000256" key="4">
    <source>
        <dbReference type="ARBA" id="ARBA00022692"/>
    </source>
</evidence>
<dbReference type="InterPro" id="IPR011057">
    <property type="entry name" value="Mss4-like_sf"/>
</dbReference>
<evidence type="ECO:0000256" key="12">
    <source>
        <dbReference type="SAM" id="Phobius"/>
    </source>
</evidence>
<dbReference type="GO" id="GO:0015250">
    <property type="term" value="F:water channel activity"/>
    <property type="evidence" value="ECO:0007669"/>
    <property type="project" value="TreeGrafter"/>
</dbReference>
<dbReference type="Pfam" id="PF04828">
    <property type="entry name" value="GFA"/>
    <property type="match status" value="1"/>
</dbReference>
<comment type="subcellular location">
    <subcellularLocation>
        <location evidence="1">Membrane</location>
        <topology evidence="1">Multi-pass membrane protein</topology>
    </subcellularLocation>
</comment>
<feature type="compositionally biased region" description="Basic and acidic residues" evidence="11">
    <location>
        <begin position="288"/>
        <end position="306"/>
    </location>
</feature>
<gene>
    <name evidence="14" type="ORF">CBER1_09324</name>
</gene>
<comment type="caution">
    <text evidence="14">The sequence shown here is derived from an EMBL/GenBank/DDBJ whole genome shotgun (WGS) entry which is preliminary data.</text>
</comment>
<keyword evidence="5" id="KW-0479">Metal-binding</keyword>
<dbReference type="Pfam" id="PF00230">
    <property type="entry name" value="MIP"/>
    <property type="match status" value="1"/>
</dbReference>
<comment type="similarity">
    <text evidence="3">Belongs to the MIP/aquaporin (TC 1.A.8) family.</text>
</comment>
<evidence type="ECO:0000256" key="10">
    <source>
        <dbReference type="ARBA" id="ARBA00034651"/>
    </source>
</evidence>
<evidence type="ECO:0000256" key="2">
    <source>
        <dbReference type="ARBA" id="ARBA00005495"/>
    </source>
</evidence>
<feature type="transmembrane region" description="Helical" evidence="12">
    <location>
        <begin position="120"/>
        <end position="145"/>
    </location>
</feature>
<dbReference type="InterPro" id="IPR006913">
    <property type="entry name" value="CENP-V/GFA"/>
</dbReference>
<dbReference type="PANTHER" id="PTHR19139">
    <property type="entry name" value="AQUAPORIN TRANSPORTER"/>
    <property type="match status" value="1"/>
</dbReference>
<protein>
    <recommendedName>
        <fullName evidence="13">CENP-V/GFA domain-containing protein</fullName>
    </recommendedName>
</protein>
<dbReference type="AlphaFoldDB" id="A0A2S6CNN0"/>
<dbReference type="GO" id="GO:0016846">
    <property type="term" value="F:carbon-sulfur lyase activity"/>
    <property type="evidence" value="ECO:0007669"/>
    <property type="project" value="InterPro"/>
</dbReference>
<feature type="domain" description="CENP-V/GFA" evidence="13">
    <location>
        <begin position="368"/>
        <end position="494"/>
    </location>
</feature>
<accession>A0A2S6CNN0</accession>
<dbReference type="OrthoDB" id="3222at2759"/>
<evidence type="ECO:0000256" key="3">
    <source>
        <dbReference type="ARBA" id="ARBA00006175"/>
    </source>
</evidence>
<reference evidence="15" key="1">
    <citation type="journal article" date="2017" name="bioRxiv">
        <title>Conservation of a gene cluster reveals novel cercosporin biosynthetic mechanisms and extends production to the genus Colletotrichum.</title>
        <authorList>
            <person name="de Jonge R."/>
            <person name="Ebert M.K."/>
            <person name="Huitt-Roehl C.R."/>
            <person name="Pal P."/>
            <person name="Suttle J.C."/>
            <person name="Spanner R.E."/>
            <person name="Neubauer J.D."/>
            <person name="Jurick W.M.II."/>
            <person name="Stott K.A."/>
            <person name="Secor G.A."/>
            <person name="Thomma B.P.H.J."/>
            <person name="Van de Peer Y."/>
            <person name="Townsend C.A."/>
            <person name="Bolton M.D."/>
        </authorList>
    </citation>
    <scope>NUCLEOTIDE SEQUENCE [LARGE SCALE GENOMIC DNA]</scope>
    <source>
        <strain evidence="15">CBS538.71</strain>
    </source>
</reference>
<dbReference type="Gene3D" id="1.20.1080.10">
    <property type="entry name" value="Glycerol uptake facilitator protein"/>
    <property type="match status" value="1"/>
</dbReference>
<dbReference type="SUPFAM" id="SSF51316">
    <property type="entry name" value="Mss4-like"/>
    <property type="match status" value="1"/>
</dbReference>
<comment type="similarity">
    <text evidence="2">Belongs to the Gfa family.</text>
</comment>
<keyword evidence="8 12" id="KW-1133">Transmembrane helix</keyword>
<dbReference type="STRING" id="357750.A0A2S6CNN0"/>
<feature type="transmembrane region" description="Helical" evidence="12">
    <location>
        <begin position="191"/>
        <end position="211"/>
    </location>
</feature>
<sequence>MNTDATVVKHPHISKLIRKIPINRHWKGHIVAIIGEFVGTFFFLFLAFTGAQTANVSSNPNTGDTVITEAPQKTPQQLLYTALSFGFSLAVNAWVFFRISGGLFNPAVTLGMALIRAITITRAIFLFVAQMLGAIVAAFVVQALFTGDLNVATTLSDTTTIAQGVVIEMLLTSVLVFTIFMLAAEKHVGNFIAPVGIGLALFSAELTGVFWTGGSLNPARSFAPSVATSAIGTAGWDSEQWVYWVGPFAGSGLAVVLYKLIKILEYETANLDDDPETGVNPAAPTEPPARRIASDETLDRKGHSSDMDPMPPVGRICKDTSFLPHFQDPVLSQQDTSQHDPVPYEHAIRSKMSPKEIVLPSEGAHGEKNGTATATCYCGAVQIEVPTEGEGLVDTFICHCTDCRKITASMFASNFVVQDSHLKHLRGENKLTKFKQSATIATGNWMENSFCSVCGTLMYRRSEGFPGMSIPRIGTIDDYGLQETKFKPRIETFEKDRCAWLKPAEVEEHVEGAYYTAGKDWKSSHDGVGGKGQ</sequence>
<dbReference type="PROSITE" id="PS51891">
    <property type="entry name" value="CENP_V_GFA"/>
    <property type="match status" value="1"/>
</dbReference>
<proteinExistence type="inferred from homology"/>
<keyword evidence="7" id="KW-0862">Zinc</keyword>
<dbReference type="PANTHER" id="PTHR19139:SF283">
    <property type="entry name" value="AQUAPORIN"/>
    <property type="match status" value="1"/>
</dbReference>
<organism evidence="14 15">
    <name type="scientific">Cercospora berteroae</name>
    <dbReference type="NCBI Taxonomy" id="357750"/>
    <lineage>
        <taxon>Eukaryota</taxon>
        <taxon>Fungi</taxon>
        <taxon>Dikarya</taxon>
        <taxon>Ascomycota</taxon>
        <taxon>Pezizomycotina</taxon>
        <taxon>Dothideomycetes</taxon>
        <taxon>Dothideomycetidae</taxon>
        <taxon>Mycosphaerellales</taxon>
        <taxon>Mycosphaerellaceae</taxon>
        <taxon>Cercospora</taxon>
    </lineage>
</organism>
<evidence type="ECO:0000256" key="8">
    <source>
        <dbReference type="ARBA" id="ARBA00022989"/>
    </source>
</evidence>
<evidence type="ECO:0000313" key="14">
    <source>
        <dbReference type="EMBL" id="PPJ61280.1"/>
    </source>
</evidence>
<evidence type="ECO:0000256" key="5">
    <source>
        <dbReference type="ARBA" id="ARBA00022723"/>
    </source>
</evidence>
<dbReference type="GO" id="GO:0005886">
    <property type="term" value="C:plasma membrane"/>
    <property type="evidence" value="ECO:0007669"/>
    <property type="project" value="TreeGrafter"/>
</dbReference>